<keyword evidence="3" id="KW-1185">Reference proteome</keyword>
<sequence>MTEEQGRRIAVAGATGFVGRALVAALLEQGDEVLALTRHAERYDGPAVPVSADVTDEAATVGALRDCELAYYLVHSLDHGDFARRDALAARTFGAAAARAGVRRIVYLGGLGDDADALSPHLRSRREVETLLAAGGVPVTTLRAGIVIGHGGASWEIIRNVVEKVPALVVPRWALTRTQPIALSDAVRYLVGVGVPDALAYPQSRVYDIGGADVLRYVDVLTRVSAIEGRPALVVPVPVPARRLATLVASQALPLLTGVDSRTIRTLLESMRNEVVVRDERIRDVVDITPLDYDHAVLEALAERARRKRAR</sequence>
<dbReference type="OrthoDB" id="9774199at2"/>
<protein>
    <submittedName>
        <fullName evidence="2">Uncharacterized conserved protein YbjT, contains NAD(P)-binding and DUF2867 domains</fullName>
    </submittedName>
</protein>
<evidence type="ECO:0000313" key="3">
    <source>
        <dbReference type="Proteomes" id="UP000186132"/>
    </source>
</evidence>
<evidence type="ECO:0000313" key="2">
    <source>
        <dbReference type="EMBL" id="SHF62745.1"/>
    </source>
</evidence>
<dbReference type="InterPro" id="IPR016040">
    <property type="entry name" value="NAD(P)-bd_dom"/>
</dbReference>
<dbReference type="RefSeq" id="WP_073385390.1">
    <property type="nucleotide sequence ID" value="NZ_FQVU01000001.1"/>
</dbReference>
<dbReference type="Proteomes" id="UP000186132">
    <property type="component" value="Unassembled WGS sequence"/>
</dbReference>
<dbReference type="AlphaFoldDB" id="A0A1M5D7A1"/>
<proteinExistence type="predicted"/>
<accession>A0A1M5D7A1</accession>
<organism evidence="2 3">
    <name type="scientific">Jatrophihabitans endophyticus</name>
    <dbReference type="NCBI Taxonomy" id="1206085"/>
    <lineage>
        <taxon>Bacteria</taxon>
        <taxon>Bacillati</taxon>
        <taxon>Actinomycetota</taxon>
        <taxon>Actinomycetes</taxon>
        <taxon>Jatrophihabitantales</taxon>
        <taxon>Jatrophihabitantaceae</taxon>
        <taxon>Jatrophihabitans</taxon>
    </lineage>
</organism>
<dbReference type="PANTHER" id="PTHR48079:SF6">
    <property type="entry name" value="NAD(P)-BINDING DOMAIN-CONTAINING PROTEIN-RELATED"/>
    <property type="match status" value="1"/>
</dbReference>
<dbReference type="STRING" id="1206085.SAMN05443575_0474"/>
<dbReference type="EMBL" id="FQVU01000001">
    <property type="protein sequence ID" value="SHF62745.1"/>
    <property type="molecule type" value="Genomic_DNA"/>
</dbReference>
<dbReference type="PANTHER" id="PTHR48079">
    <property type="entry name" value="PROTEIN YEEZ"/>
    <property type="match status" value="1"/>
</dbReference>
<dbReference type="GO" id="GO:0004029">
    <property type="term" value="F:aldehyde dehydrogenase (NAD+) activity"/>
    <property type="evidence" value="ECO:0007669"/>
    <property type="project" value="TreeGrafter"/>
</dbReference>
<evidence type="ECO:0000259" key="1">
    <source>
        <dbReference type="Pfam" id="PF13460"/>
    </source>
</evidence>
<dbReference type="Gene3D" id="3.40.50.720">
    <property type="entry name" value="NAD(P)-binding Rossmann-like Domain"/>
    <property type="match status" value="1"/>
</dbReference>
<dbReference type="Pfam" id="PF13460">
    <property type="entry name" value="NAD_binding_10"/>
    <property type="match status" value="1"/>
</dbReference>
<dbReference type="InterPro" id="IPR051783">
    <property type="entry name" value="NAD(P)-dependent_oxidoreduct"/>
</dbReference>
<feature type="domain" description="NAD(P)-binding" evidence="1">
    <location>
        <begin position="13"/>
        <end position="147"/>
    </location>
</feature>
<gene>
    <name evidence="2" type="ORF">SAMN05443575_0474</name>
</gene>
<dbReference type="SUPFAM" id="SSF51735">
    <property type="entry name" value="NAD(P)-binding Rossmann-fold domains"/>
    <property type="match status" value="1"/>
</dbReference>
<name>A0A1M5D7A1_9ACTN</name>
<dbReference type="GO" id="GO:0005737">
    <property type="term" value="C:cytoplasm"/>
    <property type="evidence" value="ECO:0007669"/>
    <property type="project" value="TreeGrafter"/>
</dbReference>
<dbReference type="InterPro" id="IPR036291">
    <property type="entry name" value="NAD(P)-bd_dom_sf"/>
</dbReference>
<reference evidence="2 3" key="1">
    <citation type="submission" date="2016-11" db="EMBL/GenBank/DDBJ databases">
        <authorList>
            <person name="Jaros S."/>
            <person name="Januszkiewicz K."/>
            <person name="Wedrychowicz H."/>
        </authorList>
    </citation>
    <scope>NUCLEOTIDE SEQUENCE [LARGE SCALE GENOMIC DNA]</scope>
    <source>
        <strain evidence="2 3">DSM 45627</strain>
    </source>
</reference>